<dbReference type="RefSeq" id="WP_167926747.1">
    <property type="nucleotide sequence ID" value="NZ_JAATVY010000014.1"/>
</dbReference>
<feature type="domain" description="Reductase C-terminal" evidence="6">
    <location>
        <begin position="333"/>
        <end position="407"/>
    </location>
</feature>
<dbReference type="PANTHER" id="PTHR43557:SF2">
    <property type="entry name" value="RIESKE DOMAIN-CONTAINING PROTEIN-RELATED"/>
    <property type="match status" value="1"/>
</dbReference>
<dbReference type="PRINTS" id="PR00368">
    <property type="entry name" value="FADPNR"/>
</dbReference>
<gene>
    <name evidence="7" type="ORF">HC031_19245</name>
</gene>
<keyword evidence="3" id="KW-0274">FAD</keyword>
<dbReference type="Gene3D" id="3.50.50.60">
    <property type="entry name" value="FAD/NAD(P)-binding domain"/>
    <property type="match status" value="2"/>
</dbReference>
<dbReference type="Pfam" id="PF07992">
    <property type="entry name" value="Pyr_redox_2"/>
    <property type="match status" value="1"/>
</dbReference>
<dbReference type="Proteomes" id="UP000722989">
    <property type="component" value="Unassembled WGS sequence"/>
</dbReference>
<proteinExistence type="predicted"/>
<keyword evidence="2" id="KW-0285">Flavoprotein</keyword>
<dbReference type="EMBL" id="JAATVY010000014">
    <property type="protein sequence ID" value="NJC71837.1"/>
    <property type="molecule type" value="Genomic_DNA"/>
</dbReference>
<dbReference type="Pfam" id="PF14759">
    <property type="entry name" value="Reductase_C"/>
    <property type="match status" value="1"/>
</dbReference>
<dbReference type="InterPro" id="IPR023753">
    <property type="entry name" value="FAD/NAD-binding_dom"/>
</dbReference>
<sequence>MTRSVVVVGAGLAGLRAAEQLRAAGWAEPVTVIGSEPHPPYNRPPLTKTALRDGADPEGLAFRQRPSTADVEWRLGTTVRSADLRDRTVTLDDGSTLPYDGLVIATGVSARRLNLAAPRSWRHTVRTIEDAKALREDLEDGSRVVIIGGGFIGCEVASTAVSLGCEVSVVEPFSVPLEGPAGYILGAEVQRRHESQGVRFRTRRTVAALHREAADGPTTVELDDGSWLVADVVVEAVGSTANTGWLEGQGLDLTNGVLCDVDLHPLTATGPLRDVVAIGDVARFPVPMFGGMPCRIEHWTMPTDMAGHAARSLIAGITGKPITGPAFNPLPTFWSDQYGTRIQSFGIPALGRDDVRVLEGDLTSEAVLGYHRDNTLVGVVLLGMPKQMITYRQALIDANTPAPAAELVREGTR</sequence>
<name>A0ABX0Y0G4_9ACTN</name>
<dbReference type="InterPro" id="IPR036188">
    <property type="entry name" value="FAD/NAD-bd_sf"/>
</dbReference>
<evidence type="ECO:0000256" key="2">
    <source>
        <dbReference type="ARBA" id="ARBA00022630"/>
    </source>
</evidence>
<dbReference type="PRINTS" id="PR00411">
    <property type="entry name" value="PNDRDTASEI"/>
</dbReference>
<comment type="caution">
    <text evidence="7">The sequence shown here is derived from an EMBL/GenBank/DDBJ whole genome shotgun (WGS) entry which is preliminary data.</text>
</comment>
<protein>
    <submittedName>
        <fullName evidence="7">NAD(P)/FAD-dependent oxidoreductase</fullName>
    </submittedName>
</protein>
<keyword evidence="8" id="KW-1185">Reference proteome</keyword>
<evidence type="ECO:0000256" key="1">
    <source>
        <dbReference type="ARBA" id="ARBA00001974"/>
    </source>
</evidence>
<accession>A0ABX0Y0G4</accession>
<evidence type="ECO:0000259" key="6">
    <source>
        <dbReference type="Pfam" id="PF14759"/>
    </source>
</evidence>
<evidence type="ECO:0000313" key="7">
    <source>
        <dbReference type="EMBL" id="NJC71837.1"/>
    </source>
</evidence>
<dbReference type="SUPFAM" id="SSF55424">
    <property type="entry name" value="FAD/NAD-linked reductases, dimerisation (C-terminal) domain"/>
    <property type="match status" value="1"/>
</dbReference>
<dbReference type="InterPro" id="IPR028202">
    <property type="entry name" value="Reductase_C"/>
</dbReference>
<organism evidence="7 8">
    <name type="scientific">Planosporangium thailandense</name>
    <dbReference type="NCBI Taxonomy" id="765197"/>
    <lineage>
        <taxon>Bacteria</taxon>
        <taxon>Bacillati</taxon>
        <taxon>Actinomycetota</taxon>
        <taxon>Actinomycetes</taxon>
        <taxon>Micromonosporales</taxon>
        <taxon>Micromonosporaceae</taxon>
        <taxon>Planosporangium</taxon>
    </lineage>
</organism>
<feature type="domain" description="FAD/NAD(P)-binding" evidence="5">
    <location>
        <begin position="4"/>
        <end position="300"/>
    </location>
</feature>
<evidence type="ECO:0000259" key="5">
    <source>
        <dbReference type="Pfam" id="PF07992"/>
    </source>
</evidence>
<evidence type="ECO:0000256" key="4">
    <source>
        <dbReference type="ARBA" id="ARBA00023002"/>
    </source>
</evidence>
<dbReference type="SUPFAM" id="SSF51905">
    <property type="entry name" value="FAD/NAD(P)-binding domain"/>
    <property type="match status" value="2"/>
</dbReference>
<dbReference type="InterPro" id="IPR050446">
    <property type="entry name" value="FAD-oxidoreductase/Apoptosis"/>
</dbReference>
<dbReference type="PANTHER" id="PTHR43557">
    <property type="entry name" value="APOPTOSIS-INDUCING FACTOR 1"/>
    <property type="match status" value="1"/>
</dbReference>
<reference evidence="7 8" key="1">
    <citation type="submission" date="2020-03" db="EMBL/GenBank/DDBJ databases">
        <title>WGS of the type strain of Planosporangium spp.</title>
        <authorList>
            <person name="Thawai C."/>
        </authorList>
    </citation>
    <scope>NUCLEOTIDE SEQUENCE [LARGE SCALE GENOMIC DNA]</scope>
    <source>
        <strain evidence="7 8">TBRC 5610</strain>
    </source>
</reference>
<evidence type="ECO:0000313" key="8">
    <source>
        <dbReference type="Proteomes" id="UP000722989"/>
    </source>
</evidence>
<keyword evidence="4" id="KW-0560">Oxidoreductase</keyword>
<evidence type="ECO:0000256" key="3">
    <source>
        <dbReference type="ARBA" id="ARBA00022827"/>
    </source>
</evidence>
<dbReference type="Gene3D" id="3.30.390.30">
    <property type="match status" value="1"/>
</dbReference>
<dbReference type="InterPro" id="IPR016156">
    <property type="entry name" value="FAD/NAD-linked_Rdtase_dimer_sf"/>
</dbReference>
<comment type="cofactor">
    <cofactor evidence="1">
        <name>FAD</name>
        <dbReference type="ChEBI" id="CHEBI:57692"/>
    </cofactor>
</comment>